<gene>
    <name evidence="1 3" type="primary">bioD</name>
    <name evidence="3" type="ORF">KTA_12800</name>
</gene>
<accession>A0A455T144</accession>
<keyword evidence="1" id="KW-0093">Biotin biosynthesis</keyword>
<keyword evidence="1" id="KW-0460">Magnesium</keyword>
<dbReference type="GO" id="GO:0000287">
    <property type="term" value="F:magnesium ion binding"/>
    <property type="evidence" value="ECO:0007669"/>
    <property type="project" value="UniProtKB-UniRule"/>
</dbReference>
<keyword evidence="1" id="KW-0479">Metal-binding</keyword>
<feature type="region of interest" description="Disordered" evidence="2">
    <location>
        <begin position="249"/>
        <end position="269"/>
    </location>
</feature>
<feature type="binding site" evidence="1">
    <location>
        <position position="55"/>
    </location>
    <ligand>
        <name>ATP</name>
        <dbReference type="ChEBI" id="CHEBI:30616"/>
    </ligand>
</feature>
<dbReference type="GO" id="GO:0005829">
    <property type="term" value="C:cytosol"/>
    <property type="evidence" value="ECO:0007669"/>
    <property type="project" value="TreeGrafter"/>
</dbReference>
<feature type="binding site" evidence="1">
    <location>
        <begin position="116"/>
        <end position="119"/>
    </location>
    <ligand>
        <name>ATP</name>
        <dbReference type="ChEBI" id="CHEBI:30616"/>
    </ligand>
</feature>
<comment type="function">
    <text evidence="1">Catalyzes a mechanistically unusual reaction, the ATP-dependent insertion of CO2 between the N7 and N8 nitrogen atoms of 7,8-diaminopelargonic acid (DAPA, also called 7,8-diammoniononanoate) to form a ureido ring.</text>
</comment>
<dbReference type="Gene3D" id="3.40.50.300">
    <property type="entry name" value="P-loop containing nucleotide triphosphate hydrolases"/>
    <property type="match status" value="1"/>
</dbReference>
<name>A0A455T144_9CHLR</name>
<feature type="binding site" evidence="1">
    <location>
        <begin position="175"/>
        <end position="176"/>
    </location>
    <ligand>
        <name>ATP</name>
        <dbReference type="ChEBI" id="CHEBI:30616"/>
    </ligand>
</feature>
<feature type="binding site" evidence="1">
    <location>
        <position position="17"/>
    </location>
    <ligand>
        <name>Mg(2+)</name>
        <dbReference type="ChEBI" id="CHEBI:18420"/>
    </ligand>
</feature>
<dbReference type="GO" id="GO:0004141">
    <property type="term" value="F:dethiobiotin synthase activity"/>
    <property type="evidence" value="ECO:0007669"/>
    <property type="project" value="UniProtKB-UniRule"/>
</dbReference>
<dbReference type="NCBIfam" id="TIGR00347">
    <property type="entry name" value="bioD"/>
    <property type="match status" value="1"/>
</dbReference>
<dbReference type="GO" id="GO:0009102">
    <property type="term" value="P:biotin biosynthetic process"/>
    <property type="evidence" value="ECO:0007669"/>
    <property type="project" value="UniProtKB-UniRule"/>
</dbReference>
<evidence type="ECO:0000256" key="2">
    <source>
        <dbReference type="SAM" id="MobiDB-lite"/>
    </source>
</evidence>
<evidence type="ECO:0000256" key="1">
    <source>
        <dbReference type="HAMAP-Rule" id="MF_00336"/>
    </source>
</evidence>
<feature type="active site" evidence="1">
    <location>
        <position position="38"/>
    </location>
</feature>
<comment type="subunit">
    <text evidence="1">Homodimer.</text>
</comment>
<keyword evidence="1" id="KW-0963">Cytoplasm</keyword>
<feature type="binding site" evidence="1">
    <location>
        <position position="42"/>
    </location>
    <ligand>
        <name>substrate</name>
    </ligand>
</feature>
<dbReference type="GO" id="GO:0005524">
    <property type="term" value="F:ATP binding"/>
    <property type="evidence" value="ECO:0007669"/>
    <property type="project" value="UniProtKB-UniRule"/>
</dbReference>
<comment type="caution">
    <text evidence="1">Lacks conserved residue(s) required for the propagation of feature annotation.</text>
</comment>
<keyword evidence="1" id="KW-0436">Ligase</keyword>
<feature type="binding site" evidence="1">
    <location>
        <begin position="207"/>
        <end position="209"/>
    </location>
    <ligand>
        <name>ATP</name>
        <dbReference type="ChEBI" id="CHEBI:30616"/>
    </ligand>
</feature>
<keyword evidence="1" id="KW-0547">Nucleotide-binding</keyword>
<dbReference type="PANTHER" id="PTHR43210">
    <property type="entry name" value="DETHIOBIOTIN SYNTHETASE"/>
    <property type="match status" value="1"/>
</dbReference>
<dbReference type="InterPro" id="IPR004472">
    <property type="entry name" value="DTB_synth_BioD"/>
</dbReference>
<comment type="pathway">
    <text evidence="1">Cofactor biosynthesis; biotin biosynthesis; biotin from 7,8-diaminononanoate: step 1/2.</text>
</comment>
<dbReference type="SUPFAM" id="SSF52540">
    <property type="entry name" value="P-loop containing nucleoside triphosphate hydrolases"/>
    <property type="match status" value="1"/>
</dbReference>
<dbReference type="HAMAP" id="MF_00336">
    <property type="entry name" value="BioD"/>
    <property type="match status" value="1"/>
</dbReference>
<dbReference type="CDD" id="cd03109">
    <property type="entry name" value="DTBS"/>
    <property type="match status" value="1"/>
</dbReference>
<dbReference type="Pfam" id="PF13500">
    <property type="entry name" value="AAA_26"/>
    <property type="match status" value="1"/>
</dbReference>
<proteinExistence type="inferred from homology"/>
<dbReference type="PIRSF" id="PIRSF006755">
    <property type="entry name" value="DTB_synth"/>
    <property type="match status" value="1"/>
</dbReference>
<dbReference type="PANTHER" id="PTHR43210:SF5">
    <property type="entry name" value="DETHIOBIOTIN SYNTHETASE"/>
    <property type="match status" value="1"/>
</dbReference>
<feature type="binding site" evidence="1">
    <location>
        <begin position="13"/>
        <end position="18"/>
    </location>
    <ligand>
        <name>ATP</name>
        <dbReference type="ChEBI" id="CHEBI:30616"/>
    </ligand>
</feature>
<protein>
    <recommendedName>
        <fullName evidence="1">ATP-dependent dethiobiotin synthetase BioD</fullName>
        <ecNumber evidence="1">6.3.3.3</ecNumber>
    </recommendedName>
    <alternativeName>
        <fullName evidence="1">DTB synthetase</fullName>
        <shortName evidence="1">DTBS</shortName>
    </alternativeName>
    <alternativeName>
        <fullName evidence="1">Dethiobiotin synthase</fullName>
    </alternativeName>
</protein>
<comment type="catalytic activity">
    <reaction evidence="1">
        <text>(7R,8S)-7,8-diammoniononanoate + CO2 + ATP = (4R,5S)-dethiobiotin + ADP + phosphate + 3 H(+)</text>
        <dbReference type="Rhea" id="RHEA:15805"/>
        <dbReference type="ChEBI" id="CHEBI:15378"/>
        <dbReference type="ChEBI" id="CHEBI:16526"/>
        <dbReference type="ChEBI" id="CHEBI:30616"/>
        <dbReference type="ChEBI" id="CHEBI:43474"/>
        <dbReference type="ChEBI" id="CHEBI:149469"/>
        <dbReference type="ChEBI" id="CHEBI:149473"/>
        <dbReference type="ChEBI" id="CHEBI:456216"/>
        <dbReference type="EC" id="6.3.3.3"/>
    </reaction>
</comment>
<feature type="binding site" evidence="1">
    <location>
        <position position="55"/>
    </location>
    <ligand>
        <name>Mg(2+)</name>
        <dbReference type="ChEBI" id="CHEBI:18420"/>
    </ligand>
</feature>
<comment type="similarity">
    <text evidence="1">Belongs to the dethiobiotin synthetase family.</text>
</comment>
<dbReference type="AlphaFoldDB" id="A0A455T144"/>
<keyword evidence="1" id="KW-0067">ATP-binding</keyword>
<dbReference type="EC" id="6.3.3.3" evidence="1"/>
<feature type="binding site" evidence="1">
    <location>
        <position position="116"/>
    </location>
    <ligand>
        <name>Mg(2+)</name>
        <dbReference type="ChEBI" id="CHEBI:18420"/>
    </ligand>
</feature>
<feature type="compositionally biased region" description="Low complexity" evidence="2">
    <location>
        <begin position="249"/>
        <end position="258"/>
    </location>
</feature>
<dbReference type="UniPathway" id="UPA00078">
    <property type="reaction ID" value="UER00161"/>
</dbReference>
<comment type="subcellular location">
    <subcellularLocation>
        <location evidence="1">Cytoplasm</location>
    </subcellularLocation>
</comment>
<evidence type="ECO:0000313" key="3">
    <source>
        <dbReference type="EMBL" id="BBH93081.1"/>
    </source>
</evidence>
<dbReference type="EMBL" id="AP019377">
    <property type="protein sequence ID" value="BBH93081.1"/>
    <property type="molecule type" value="Genomic_DNA"/>
</dbReference>
<organism evidence="3">
    <name type="scientific">Thermogemmatispora argillosa</name>
    <dbReference type="NCBI Taxonomy" id="2045280"/>
    <lineage>
        <taxon>Bacteria</taxon>
        <taxon>Bacillati</taxon>
        <taxon>Chloroflexota</taxon>
        <taxon>Ktedonobacteria</taxon>
        <taxon>Thermogemmatisporales</taxon>
        <taxon>Thermogemmatisporaceae</taxon>
        <taxon>Thermogemmatispora</taxon>
    </lineage>
</organism>
<reference evidence="3" key="1">
    <citation type="submission" date="2018-12" db="EMBL/GenBank/DDBJ databases">
        <title>Novel natural products biosynthetic potential of the class Ktedonobacteria.</title>
        <authorList>
            <person name="Zheng Y."/>
            <person name="Saitou A."/>
            <person name="Wang C.M."/>
            <person name="Toyoda A."/>
            <person name="Minakuchi Y."/>
            <person name="Sekiguchi Y."/>
            <person name="Ueda K."/>
            <person name="Takano H."/>
            <person name="Sakai Y."/>
            <person name="Yokota A."/>
            <person name="Yabe S."/>
        </authorList>
    </citation>
    <scope>NUCLEOTIDE SEQUENCE</scope>
    <source>
        <strain evidence="3">A3-2</strain>
    </source>
</reference>
<comment type="cofactor">
    <cofactor evidence="1">
        <name>Mg(2+)</name>
        <dbReference type="ChEBI" id="CHEBI:18420"/>
    </cofactor>
</comment>
<sequence length="269" mass="27642">MKWACFVTGTDTGVGKTIVTAALAAALAQRGLRVGVMKPAETDCPPEQGREGAHDAQLLRRMARCTAPLELIVPYALPLPLAPALSAEEAGVTIELAEIVRCYRQLLATHDVVLVEGAGGLLVPLTAQQTMLDLAATLGLPLLVVARNVLGVINHTCLTVAVASRRARVLGVVLNHPAAPDESDPAVRSNAEALQRWCPVPLYGPLPHLAEVTEAALTTAGNQLLSAGLLESMALDIAEGESVGAAASGAATAAADEGIPTEPLNEAGA</sequence>
<dbReference type="InterPro" id="IPR027417">
    <property type="entry name" value="P-loop_NTPase"/>
</dbReference>